<dbReference type="Proteomes" id="UP000183832">
    <property type="component" value="Unassembled WGS sequence"/>
</dbReference>
<dbReference type="AlphaFoldDB" id="A0A1J1J638"/>
<gene>
    <name evidence="1" type="ORF">CLUMA_CG020815</name>
</gene>
<keyword evidence="2" id="KW-1185">Reference proteome</keyword>
<organism evidence="1 2">
    <name type="scientific">Clunio marinus</name>
    <dbReference type="NCBI Taxonomy" id="568069"/>
    <lineage>
        <taxon>Eukaryota</taxon>
        <taxon>Metazoa</taxon>
        <taxon>Ecdysozoa</taxon>
        <taxon>Arthropoda</taxon>
        <taxon>Hexapoda</taxon>
        <taxon>Insecta</taxon>
        <taxon>Pterygota</taxon>
        <taxon>Neoptera</taxon>
        <taxon>Endopterygota</taxon>
        <taxon>Diptera</taxon>
        <taxon>Nematocera</taxon>
        <taxon>Chironomoidea</taxon>
        <taxon>Chironomidae</taxon>
        <taxon>Clunio</taxon>
    </lineage>
</organism>
<dbReference type="EMBL" id="CVRI01000073">
    <property type="protein sequence ID" value="CRL07861.1"/>
    <property type="molecule type" value="Genomic_DNA"/>
</dbReference>
<proteinExistence type="predicted"/>
<evidence type="ECO:0000313" key="1">
    <source>
        <dbReference type="EMBL" id="CRL07861.1"/>
    </source>
</evidence>
<protein>
    <submittedName>
        <fullName evidence="1">CLUMA_CG020815, isoform A</fullName>
    </submittedName>
</protein>
<name>A0A1J1J638_9DIPT</name>
<sequence length="106" mass="12576">MTPMKKSHHEFMLSCRLLIETKPKRRIKCDFDYFDITIKLTVNCELGSLIYTPSRMDIAYPSSINKAAIFDGHYSINKYLPEESIFSVKQHNFHRQKIIKKNKQQH</sequence>
<evidence type="ECO:0000313" key="2">
    <source>
        <dbReference type="Proteomes" id="UP000183832"/>
    </source>
</evidence>
<accession>A0A1J1J638</accession>
<reference evidence="1 2" key="1">
    <citation type="submission" date="2015-04" db="EMBL/GenBank/DDBJ databases">
        <authorList>
            <person name="Syromyatnikov M.Y."/>
            <person name="Popov V.N."/>
        </authorList>
    </citation>
    <scope>NUCLEOTIDE SEQUENCE [LARGE SCALE GENOMIC DNA]</scope>
</reference>